<gene>
    <name evidence="3" type="ORF">IFM89_008152</name>
</gene>
<accession>A0A835IV25</accession>
<dbReference type="Pfam" id="PF00079">
    <property type="entry name" value="Serpin"/>
    <property type="match status" value="1"/>
</dbReference>
<dbReference type="SUPFAM" id="SSF56574">
    <property type="entry name" value="Serpins"/>
    <property type="match status" value="1"/>
</dbReference>
<evidence type="ECO:0000256" key="1">
    <source>
        <dbReference type="ARBA" id="ARBA00009500"/>
    </source>
</evidence>
<dbReference type="Gene3D" id="3.30.497.10">
    <property type="entry name" value="Antithrombin, subunit I, domain 2"/>
    <property type="match status" value="1"/>
</dbReference>
<reference evidence="3 4" key="1">
    <citation type="submission" date="2020-10" db="EMBL/GenBank/DDBJ databases">
        <title>The Coptis chinensis genome and diversification of protoberbering-type alkaloids.</title>
        <authorList>
            <person name="Wang B."/>
            <person name="Shu S."/>
            <person name="Song C."/>
            <person name="Liu Y."/>
        </authorList>
    </citation>
    <scope>NUCLEOTIDE SEQUENCE [LARGE SCALE GENOMIC DNA]</scope>
    <source>
        <strain evidence="3">HL-2020</strain>
        <tissue evidence="3">Leaf</tissue>
    </source>
</reference>
<organism evidence="3 4">
    <name type="scientific">Coptis chinensis</name>
    <dbReference type="NCBI Taxonomy" id="261450"/>
    <lineage>
        <taxon>Eukaryota</taxon>
        <taxon>Viridiplantae</taxon>
        <taxon>Streptophyta</taxon>
        <taxon>Embryophyta</taxon>
        <taxon>Tracheophyta</taxon>
        <taxon>Spermatophyta</taxon>
        <taxon>Magnoliopsida</taxon>
        <taxon>Ranunculales</taxon>
        <taxon>Ranunculaceae</taxon>
        <taxon>Coptidoideae</taxon>
        <taxon>Coptis</taxon>
    </lineage>
</organism>
<dbReference type="EMBL" id="JADFTS010000001">
    <property type="protein sequence ID" value="KAF9624214.1"/>
    <property type="molecule type" value="Genomic_DNA"/>
</dbReference>
<proteinExistence type="inferred from homology"/>
<dbReference type="GO" id="GO:0005615">
    <property type="term" value="C:extracellular space"/>
    <property type="evidence" value="ECO:0007669"/>
    <property type="project" value="InterPro"/>
</dbReference>
<protein>
    <recommendedName>
        <fullName evidence="2">Serpin domain-containing protein</fullName>
    </recommendedName>
</protein>
<dbReference type="PANTHER" id="PTHR11461:SF211">
    <property type="entry name" value="GH10112P-RELATED"/>
    <property type="match status" value="1"/>
</dbReference>
<dbReference type="PANTHER" id="PTHR11461">
    <property type="entry name" value="SERINE PROTEASE INHIBITOR, SERPIN"/>
    <property type="match status" value="1"/>
</dbReference>
<dbReference type="InterPro" id="IPR042178">
    <property type="entry name" value="Serpin_sf_1"/>
</dbReference>
<dbReference type="OrthoDB" id="1063785at2759"/>
<dbReference type="Proteomes" id="UP000631114">
    <property type="component" value="Unassembled WGS sequence"/>
</dbReference>
<dbReference type="InterPro" id="IPR000215">
    <property type="entry name" value="Serpin_fam"/>
</dbReference>
<dbReference type="GO" id="GO:0004867">
    <property type="term" value="F:serine-type endopeptidase inhibitor activity"/>
    <property type="evidence" value="ECO:0007669"/>
    <property type="project" value="InterPro"/>
</dbReference>
<comment type="similarity">
    <text evidence="1">Belongs to the serpin family.</text>
</comment>
<comment type="caution">
    <text evidence="3">The sequence shown here is derived from an EMBL/GenBank/DDBJ whole genome shotgun (WGS) entry which is preliminary data.</text>
</comment>
<evidence type="ECO:0000313" key="3">
    <source>
        <dbReference type="EMBL" id="KAF9624214.1"/>
    </source>
</evidence>
<evidence type="ECO:0000259" key="2">
    <source>
        <dbReference type="Pfam" id="PF00079"/>
    </source>
</evidence>
<dbReference type="InterPro" id="IPR023796">
    <property type="entry name" value="Serpin_dom"/>
</dbReference>
<keyword evidence="4" id="KW-1185">Reference proteome</keyword>
<sequence length="187" mass="20684">MIQSFLSHFSCHRLAKDLALGKAKEENFVYSPYCMQLALNLLANGAKGSTLTKLLSCLEVKSLQDLNSVAKEQVDMFTGLTEGGPVLSFVSAVWVDQSLGLNPTFKTPIAENIYQGKAEAVDFQASNQSNLWRSLFDFTSSILQFHTLAVNFGRIQDMVHKYAACQKRQNGHVSVTIKPFATFQVAL</sequence>
<feature type="domain" description="Serpin" evidence="2">
    <location>
        <begin position="13"/>
        <end position="128"/>
    </location>
</feature>
<dbReference type="AlphaFoldDB" id="A0A835IV25"/>
<evidence type="ECO:0000313" key="4">
    <source>
        <dbReference type="Proteomes" id="UP000631114"/>
    </source>
</evidence>
<name>A0A835IV25_9MAGN</name>
<dbReference type="InterPro" id="IPR036186">
    <property type="entry name" value="Serpin_sf"/>
</dbReference>